<dbReference type="EMBL" id="BGPR01000032">
    <property type="protein sequence ID" value="GBL83304.1"/>
    <property type="molecule type" value="Genomic_DNA"/>
</dbReference>
<reference evidence="1 2" key="1">
    <citation type="journal article" date="2019" name="Sci. Rep.">
        <title>Orb-weaving spider Araneus ventricosus genome elucidates the spidroin gene catalogue.</title>
        <authorList>
            <person name="Kono N."/>
            <person name="Nakamura H."/>
            <person name="Ohtoshi R."/>
            <person name="Moran D.A.P."/>
            <person name="Shinohara A."/>
            <person name="Yoshida Y."/>
            <person name="Fujiwara M."/>
            <person name="Mori M."/>
            <person name="Tomita M."/>
            <person name="Arakawa K."/>
        </authorList>
    </citation>
    <scope>NUCLEOTIDE SEQUENCE [LARGE SCALE GENOMIC DNA]</scope>
</reference>
<accession>A0A4Y2AWP9</accession>
<protein>
    <submittedName>
        <fullName evidence="1">Uncharacterized protein</fullName>
    </submittedName>
</protein>
<organism evidence="1 2">
    <name type="scientific">Araneus ventricosus</name>
    <name type="common">Orbweaver spider</name>
    <name type="synonym">Epeira ventricosa</name>
    <dbReference type="NCBI Taxonomy" id="182803"/>
    <lineage>
        <taxon>Eukaryota</taxon>
        <taxon>Metazoa</taxon>
        <taxon>Ecdysozoa</taxon>
        <taxon>Arthropoda</taxon>
        <taxon>Chelicerata</taxon>
        <taxon>Arachnida</taxon>
        <taxon>Araneae</taxon>
        <taxon>Araneomorphae</taxon>
        <taxon>Entelegynae</taxon>
        <taxon>Araneoidea</taxon>
        <taxon>Araneidae</taxon>
        <taxon>Araneus</taxon>
    </lineage>
</organism>
<comment type="caution">
    <text evidence="1">The sequence shown here is derived from an EMBL/GenBank/DDBJ whole genome shotgun (WGS) entry which is preliminary data.</text>
</comment>
<gene>
    <name evidence="1" type="ORF">AVEN_110629_1</name>
</gene>
<dbReference type="Proteomes" id="UP000499080">
    <property type="component" value="Unassembled WGS sequence"/>
</dbReference>
<name>A0A4Y2AWP9_ARAVE</name>
<dbReference type="AlphaFoldDB" id="A0A4Y2AWP9"/>
<evidence type="ECO:0000313" key="1">
    <source>
        <dbReference type="EMBL" id="GBL83304.1"/>
    </source>
</evidence>
<proteinExistence type="predicted"/>
<evidence type="ECO:0000313" key="2">
    <source>
        <dbReference type="Proteomes" id="UP000499080"/>
    </source>
</evidence>
<keyword evidence="2" id="KW-1185">Reference proteome</keyword>
<sequence>MRAIVRAITDIISGFLSARVANLCKCCFSCYLRLVFSGIFENKTPFSIILLVELLSPYTHQDDFCNNILTMITKTLIKKLPKACLYGRSFSLNVVAKEKGIDAQGSGVASGGQGRYRCL</sequence>